<proteinExistence type="predicted"/>
<dbReference type="Proteomes" id="UP000753802">
    <property type="component" value="Unassembled WGS sequence"/>
</dbReference>
<organism evidence="1 2">
    <name type="scientific">Sediminibacterium roseum</name>
    <dbReference type="NCBI Taxonomy" id="1978412"/>
    <lineage>
        <taxon>Bacteria</taxon>
        <taxon>Pseudomonadati</taxon>
        <taxon>Bacteroidota</taxon>
        <taxon>Chitinophagia</taxon>
        <taxon>Chitinophagales</taxon>
        <taxon>Chitinophagaceae</taxon>
        <taxon>Sediminibacterium</taxon>
    </lineage>
</organism>
<dbReference type="RefSeq" id="WP_161819624.1">
    <property type="nucleotide sequence ID" value="NZ_JAACJS010000015.1"/>
</dbReference>
<comment type="caution">
    <text evidence="1">The sequence shown here is derived from an EMBL/GenBank/DDBJ whole genome shotgun (WGS) entry which is preliminary data.</text>
</comment>
<dbReference type="EMBL" id="JAACJS010000015">
    <property type="protein sequence ID" value="NCI51339.1"/>
    <property type="molecule type" value="Genomic_DNA"/>
</dbReference>
<keyword evidence="2" id="KW-1185">Reference proteome</keyword>
<accession>A0ABW9ZWF2</accession>
<name>A0ABW9ZWF2_9BACT</name>
<protein>
    <submittedName>
        <fullName evidence="1">Uncharacterized protein</fullName>
    </submittedName>
</protein>
<reference evidence="1 2" key="1">
    <citation type="submission" date="2020-01" db="EMBL/GenBank/DDBJ databases">
        <title>Genome analysis.</title>
        <authorList>
            <person name="Wu S."/>
            <person name="Wang G."/>
        </authorList>
    </citation>
    <scope>NUCLEOTIDE SEQUENCE [LARGE SCALE GENOMIC DNA]</scope>
    <source>
        <strain evidence="1 2">SYL130</strain>
    </source>
</reference>
<evidence type="ECO:0000313" key="1">
    <source>
        <dbReference type="EMBL" id="NCI51339.1"/>
    </source>
</evidence>
<gene>
    <name evidence="1" type="ORF">GWC95_15530</name>
</gene>
<evidence type="ECO:0000313" key="2">
    <source>
        <dbReference type="Proteomes" id="UP000753802"/>
    </source>
</evidence>
<sequence>MSFDKKRILVAIFTCFLSMVVTAQTKKWKLVQQHPVSGSIYYWGSTPISVQINISGKKVVIEEALKVDSSVSTVIDTLVVGKKSELTTASGRKKTKLVNFNASKNYIIVTSSIYNPFKDSYLEIVSTDAWRVLDDKLYLSRKSLNYITGEEWQIDAMYSRD</sequence>